<name>A0A8J2YNA2_9BACL</name>
<protein>
    <submittedName>
        <fullName evidence="1">Uncharacterized protein</fullName>
    </submittedName>
</protein>
<evidence type="ECO:0000313" key="1">
    <source>
        <dbReference type="EMBL" id="GGE56332.1"/>
    </source>
</evidence>
<organism evidence="1 2">
    <name type="scientific">Pullulanibacillus camelliae</name>
    <dbReference type="NCBI Taxonomy" id="1707096"/>
    <lineage>
        <taxon>Bacteria</taxon>
        <taxon>Bacillati</taxon>
        <taxon>Bacillota</taxon>
        <taxon>Bacilli</taxon>
        <taxon>Bacillales</taxon>
        <taxon>Sporolactobacillaceae</taxon>
        <taxon>Pullulanibacillus</taxon>
    </lineage>
</organism>
<reference evidence="1" key="1">
    <citation type="journal article" date="2014" name="Int. J. Syst. Evol. Microbiol.">
        <title>Complete genome sequence of Corynebacterium casei LMG S-19264T (=DSM 44701T), isolated from a smear-ripened cheese.</title>
        <authorList>
            <consortium name="US DOE Joint Genome Institute (JGI-PGF)"/>
            <person name="Walter F."/>
            <person name="Albersmeier A."/>
            <person name="Kalinowski J."/>
            <person name="Ruckert C."/>
        </authorList>
    </citation>
    <scope>NUCLEOTIDE SEQUENCE</scope>
    <source>
        <strain evidence="1">CGMCC 1.15371</strain>
    </source>
</reference>
<comment type="caution">
    <text evidence="1">The sequence shown here is derived from an EMBL/GenBank/DDBJ whole genome shotgun (WGS) entry which is preliminary data.</text>
</comment>
<gene>
    <name evidence="1" type="ORF">GCM10011391_39150</name>
</gene>
<dbReference type="Proteomes" id="UP000628775">
    <property type="component" value="Unassembled WGS sequence"/>
</dbReference>
<keyword evidence="2" id="KW-1185">Reference proteome</keyword>
<dbReference type="AlphaFoldDB" id="A0A8J2YNA2"/>
<sequence>MFKHFVTQFLGIKEEYLEGDHVEGTEQGFLIELSTRARRLTYQGVRPKQKRYAIIVFNALRGGSLRRNPCSCPFENGAINVHIVGKLFMTPFQFV</sequence>
<reference evidence="1" key="2">
    <citation type="submission" date="2020-09" db="EMBL/GenBank/DDBJ databases">
        <authorList>
            <person name="Sun Q."/>
            <person name="Zhou Y."/>
        </authorList>
    </citation>
    <scope>NUCLEOTIDE SEQUENCE</scope>
    <source>
        <strain evidence="1">CGMCC 1.15371</strain>
    </source>
</reference>
<dbReference type="EMBL" id="BMIR01000035">
    <property type="protein sequence ID" value="GGE56332.1"/>
    <property type="molecule type" value="Genomic_DNA"/>
</dbReference>
<accession>A0A8J2YNA2</accession>
<evidence type="ECO:0000313" key="2">
    <source>
        <dbReference type="Proteomes" id="UP000628775"/>
    </source>
</evidence>
<proteinExistence type="predicted"/>